<organism evidence="1 2">
    <name type="scientific">Microbispora maris</name>
    <dbReference type="NCBI Taxonomy" id="3144104"/>
    <lineage>
        <taxon>Bacteria</taxon>
        <taxon>Bacillati</taxon>
        <taxon>Actinomycetota</taxon>
        <taxon>Actinomycetes</taxon>
        <taxon>Streptosporangiales</taxon>
        <taxon>Streptosporangiaceae</taxon>
        <taxon>Microbispora</taxon>
    </lineage>
</organism>
<protein>
    <submittedName>
        <fullName evidence="1">Uncharacterized protein</fullName>
    </submittedName>
</protein>
<dbReference type="Gene3D" id="1.25.40.10">
    <property type="entry name" value="Tetratricopeptide repeat domain"/>
    <property type="match status" value="1"/>
</dbReference>
<name>A0ABV0AZG9_9ACTN</name>
<dbReference type="EMBL" id="JBDJAW010000055">
    <property type="protein sequence ID" value="MEN3540658.1"/>
    <property type="molecule type" value="Genomic_DNA"/>
</dbReference>
<proteinExistence type="predicted"/>
<dbReference type="InterPro" id="IPR011990">
    <property type="entry name" value="TPR-like_helical_dom_sf"/>
</dbReference>
<sequence>MSPDSVHGLGQFTAALGALRAGRSYGDLDRAVRPEKLPSSTLSDLLTKGRCTVETLELFLRACAVPRPEWEAWRQARERALSPAPPRLPGLVRVAAARPRRLGVHAPIDAPGAVGELPVYVPRDTDTGSEGVRALIGRAAEHGGLVVIVGGSSVGKTRCAYEALRAVVPTWWLLYPTGPEQVRQAAEQAPPHLVVWLDELQNHLGGPTGLDAGTVRALLQAGAVLVATIWPDRYHAFTALPQPGQADPYAAERELLGLADVVHLDADFTPAERERARAAAEAGDARIALALESADYGLTQVIAAAPHLIARWQGAGPYAAAVLNAAIDATRLGVRSPLSAELLRAAAPGYCTSHQRAAAPANWFEAAMAYATETLHGATAALAPVATDTMQMGQAAGYQVADYLQQHAGARRRMVKLPASCWQALCDHPTQPDDQYRAGSAAMNRLLYRYAEPLLRDAADAGNGSAARRLAELLVEQGRVEEALAVLRARADADDEWAARRLVDLLVEQGRVEELWMRADAGDGWAARRLAELLAEQGRVEEALAVLRARADAGDE</sequence>
<dbReference type="Proteomes" id="UP001447516">
    <property type="component" value="Unassembled WGS sequence"/>
</dbReference>
<feature type="non-terminal residue" evidence="1">
    <location>
        <position position="556"/>
    </location>
</feature>
<evidence type="ECO:0000313" key="1">
    <source>
        <dbReference type="EMBL" id="MEN3540658.1"/>
    </source>
</evidence>
<accession>A0ABV0AZG9</accession>
<evidence type="ECO:0000313" key="2">
    <source>
        <dbReference type="Proteomes" id="UP001447516"/>
    </source>
</evidence>
<gene>
    <name evidence="1" type="ORF">AAH991_36475</name>
</gene>
<keyword evidence="2" id="KW-1185">Reference proteome</keyword>
<reference evidence="1 2" key="1">
    <citation type="submission" date="2024-05" db="EMBL/GenBank/DDBJ databases">
        <title>Microbispora sp.ZYX-F-249.</title>
        <authorList>
            <person name="Xie H."/>
        </authorList>
    </citation>
    <scope>NUCLEOTIDE SEQUENCE [LARGE SCALE GENOMIC DNA]</scope>
    <source>
        <strain evidence="1 2">ZYX-F-249</strain>
    </source>
</reference>
<comment type="caution">
    <text evidence="1">The sequence shown here is derived from an EMBL/GenBank/DDBJ whole genome shotgun (WGS) entry which is preliminary data.</text>
</comment>